<dbReference type="PANTHER" id="PTHR12213">
    <property type="entry name" value="CORRINOID ADENOSYLTRANSFERASE"/>
    <property type="match status" value="1"/>
</dbReference>
<evidence type="ECO:0000256" key="11">
    <source>
        <dbReference type="ARBA" id="ARBA00033334"/>
    </source>
</evidence>
<proteinExistence type="inferred from homology"/>
<dbReference type="NCBIfam" id="TIGR00636">
    <property type="entry name" value="PduO_Nterm"/>
    <property type="match status" value="1"/>
</dbReference>
<dbReference type="GO" id="GO:0008817">
    <property type="term" value="F:corrinoid adenosyltransferase activity"/>
    <property type="evidence" value="ECO:0007669"/>
    <property type="project" value="UniProtKB-UniRule"/>
</dbReference>
<evidence type="ECO:0000256" key="9">
    <source>
        <dbReference type="ARBA" id="ARBA00022840"/>
    </source>
</evidence>
<gene>
    <name evidence="17" type="primary">yvqK</name>
    <name evidence="17" type="ORF">Pla111_23700</name>
</gene>
<dbReference type="InterPro" id="IPR029499">
    <property type="entry name" value="PduO-typ"/>
</dbReference>
<dbReference type="RefSeq" id="WP_146574505.1">
    <property type="nucleotide sequence ID" value="NZ_SJPH01000004.1"/>
</dbReference>
<dbReference type="EC" id="2.5.1.17" evidence="4 15"/>
<evidence type="ECO:0000256" key="5">
    <source>
        <dbReference type="ARBA" id="ARBA00020963"/>
    </source>
</evidence>
<dbReference type="OrthoDB" id="9778896at2"/>
<evidence type="ECO:0000256" key="10">
    <source>
        <dbReference type="ARBA" id="ARBA00031529"/>
    </source>
</evidence>
<sequence length="193" mass="20595">MKIYTRTGDTGETALLGGVRASKDDIRIEAYGTVDELNASLGAARAELVRSERLAESVAESIDAILAEAQNRLFDLGAELATATGATISFATLSEPHVAALEGSIDHHESSLPPLREFVLPGGSAAASHLHLARCVCRRAERTVVRLAGEQAVREIAVRYLNRLSDLLFVLARAANHGQGVTDTPWRKAAESP</sequence>
<accession>A0A5C5W041</accession>
<feature type="domain" description="Cobalamin adenosyltransferase-like" evidence="16">
    <location>
        <begin position="3"/>
        <end position="174"/>
    </location>
</feature>
<keyword evidence="7 15" id="KW-0808">Transferase</keyword>
<dbReference type="InterPro" id="IPR016030">
    <property type="entry name" value="CblAdoTrfase-like"/>
</dbReference>
<evidence type="ECO:0000259" key="16">
    <source>
        <dbReference type="Pfam" id="PF01923"/>
    </source>
</evidence>
<dbReference type="Proteomes" id="UP000318995">
    <property type="component" value="Unassembled WGS sequence"/>
</dbReference>
<dbReference type="Pfam" id="PF01923">
    <property type="entry name" value="Cob_adeno_trans"/>
    <property type="match status" value="1"/>
</dbReference>
<dbReference type="GO" id="GO:0005524">
    <property type="term" value="F:ATP binding"/>
    <property type="evidence" value="ECO:0007669"/>
    <property type="project" value="UniProtKB-UniRule"/>
</dbReference>
<evidence type="ECO:0000313" key="18">
    <source>
        <dbReference type="Proteomes" id="UP000318995"/>
    </source>
</evidence>
<keyword evidence="6" id="KW-0963">Cytoplasm</keyword>
<dbReference type="SUPFAM" id="SSF89028">
    <property type="entry name" value="Cobalamin adenosyltransferase-like"/>
    <property type="match status" value="1"/>
</dbReference>
<evidence type="ECO:0000256" key="1">
    <source>
        <dbReference type="ARBA" id="ARBA00004496"/>
    </source>
</evidence>
<evidence type="ECO:0000256" key="3">
    <source>
        <dbReference type="ARBA" id="ARBA00007487"/>
    </source>
</evidence>
<comment type="caution">
    <text evidence="17">The sequence shown here is derived from an EMBL/GenBank/DDBJ whole genome shotgun (WGS) entry which is preliminary data.</text>
</comment>
<keyword evidence="18" id="KW-1185">Reference proteome</keyword>
<evidence type="ECO:0000256" key="2">
    <source>
        <dbReference type="ARBA" id="ARBA00005121"/>
    </source>
</evidence>
<evidence type="ECO:0000256" key="15">
    <source>
        <dbReference type="RuleBase" id="RU366026"/>
    </source>
</evidence>
<evidence type="ECO:0000313" key="17">
    <source>
        <dbReference type="EMBL" id="TWT43419.1"/>
    </source>
</evidence>
<comment type="catalytic activity">
    <reaction evidence="13 15">
        <text>2 cob(II)yrinate a,c diamide + reduced [electron-transfer flavoprotein] + 2 ATP = 2 adenosylcob(III)yrinate a,c-diamide + 2 triphosphate + oxidized [electron-transfer flavoprotein] + 3 H(+)</text>
        <dbReference type="Rhea" id="RHEA:11528"/>
        <dbReference type="Rhea" id="RHEA-COMP:10685"/>
        <dbReference type="Rhea" id="RHEA-COMP:10686"/>
        <dbReference type="ChEBI" id="CHEBI:15378"/>
        <dbReference type="ChEBI" id="CHEBI:18036"/>
        <dbReference type="ChEBI" id="CHEBI:30616"/>
        <dbReference type="ChEBI" id="CHEBI:57692"/>
        <dbReference type="ChEBI" id="CHEBI:58307"/>
        <dbReference type="ChEBI" id="CHEBI:58503"/>
        <dbReference type="ChEBI" id="CHEBI:58537"/>
        <dbReference type="EC" id="2.5.1.17"/>
    </reaction>
</comment>
<evidence type="ECO:0000256" key="6">
    <source>
        <dbReference type="ARBA" id="ARBA00022490"/>
    </source>
</evidence>
<dbReference type="InterPro" id="IPR036451">
    <property type="entry name" value="CblAdoTrfase-like_sf"/>
</dbReference>
<reference evidence="17 18" key="1">
    <citation type="submission" date="2019-02" db="EMBL/GenBank/DDBJ databases">
        <title>Deep-cultivation of Planctomycetes and their phenomic and genomic characterization uncovers novel biology.</title>
        <authorList>
            <person name="Wiegand S."/>
            <person name="Jogler M."/>
            <person name="Boedeker C."/>
            <person name="Pinto D."/>
            <person name="Vollmers J."/>
            <person name="Rivas-Marin E."/>
            <person name="Kohn T."/>
            <person name="Peeters S.H."/>
            <person name="Heuer A."/>
            <person name="Rast P."/>
            <person name="Oberbeckmann S."/>
            <person name="Bunk B."/>
            <person name="Jeske O."/>
            <person name="Meyerdierks A."/>
            <person name="Storesund J.E."/>
            <person name="Kallscheuer N."/>
            <person name="Luecker S."/>
            <person name="Lage O.M."/>
            <person name="Pohl T."/>
            <person name="Merkel B.J."/>
            <person name="Hornburger P."/>
            <person name="Mueller R.-W."/>
            <person name="Bruemmer F."/>
            <person name="Labrenz M."/>
            <person name="Spormann A.M."/>
            <person name="Op Den Camp H."/>
            <person name="Overmann J."/>
            <person name="Amann R."/>
            <person name="Jetten M.S.M."/>
            <person name="Mascher T."/>
            <person name="Medema M.H."/>
            <person name="Devos D.P."/>
            <person name="Kaster A.-K."/>
            <person name="Ovreas L."/>
            <person name="Rohde M."/>
            <person name="Galperin M.Y."/>
            <person name="Jogler C."/>
        </authorList>
    </citation>
    <scope>NUCLEOTIDE SEQUENCE [LARGE SCALE GENOMIC DNA]</scope>
    <source>
        <strain evidence="17 18">Pla111</strain>
    </source>
</reference>
<evidence type="ECO:0000256" key="14">
    <source>
        <dbReference type="ARBA" id="ARBA00048692"/>
    </source>
</evidence>
<dbReference type="UniPathway" id="UPA00148">
    <property type="reaction ID" value="UER00233"/>
</dbReference>
<dbReference type="PANTHER" id="PTHR12213:SF0">
    <property type="entry name" value="CORRINOID ADENOSYLTRANSFERASE MMAB"/>
    <property type="match status" value="1"/>
</dbReference>
<name>A0A5C5W041_9BACT</name>
<dbReference type="GO" id="GO:0009236">
    <property type="term" value="P:cobalamin biosynthetic process"/>
    <property type="evidence" value="ECO:0007669"/>
    <property type="project" value="UniProtKB-UniRule"/>
</dbReference>
<comment type="subcellular location">
    <subcellularLocation>
        <location evidence="1">Cytoplasm</location>
    </subcellularLocation>
</comment>
<comment type="similarity">
    <text evidence="3 15">Belongs to the Cob(I)alamin adenosyltransferase family.</text>
</comment>
<keyword evidence="9 15" id="KW-0067">ATP-binding</keyword>
<evidence type="ECO:0000256" key="12">
    <source>
        <dbReference type="ARBA" id="ARBA00033354"/>
    </source>
</evidence>
<dbReference type="Gene3D" id="1.20.1200.10">
    <property type="entry name" value="Cobalamin adenosyltransferase-like"/>
    <property type="match status" value="1"/>
</dbReference>
<protein>
    <recommendedName>
        <fullName evidence="5 15">Corrinoid adenosyltransferase</fullName>
        <ecNumber evidence="4 15">2.5.1.17</ecNumber>
    </recommendedName>
    <alternativeName>
        <fullName evidence="10 15">Cob(II)alamin adenosyltransferase</fullName>
    </alternativeName>
    <alternativeName>
        <fullName evidence="12 15">Cob(II)yrinic acid a,c-diamide adenosyltransferase</fullName>
    </alternativeName>
    <alternativeName>
        <fullName evidence="11 15">Cobinamide/cobalamin adenosyltransferase</fullName>
    </alternativeName>
</protein>
<dbReference type="AlphaFoldDB" id="A0A5C5W041"/>
<comment type="pathway">
    <text evidence="2 15">Cofactor biosynthesis; adenosylcobalamin biosynthesis; adenosylcobalamin from cob(II)yrinate a,c-diamide: step 2/7.</text>
</comment>
<dbReference type="GO" id="GO:0005737">
    <property type="term" value="C:cytoplasm"/>
    <property type="evidence" value="ECO:0007669"/>
    <property type="project" value="UniProtKB-SubCell"/>
</dbReference>
<dbReference type="FunFam" id="1.20.1200.10:FF:000003">
    <property type="entry name" value="ATP:cob(I)alamin adenosyltransferase"/>
    <property type="match status" value="1"/>
</dbReference>
<comment type="catalytic activity">
    <reaction evidence="14 15">
        <text>2 cob(II)alamin + reduced [electron-transfer flavoprotein] + 2 ATP = 2 adenosylcob(III)alamin + 2 triphosphate + oxidized [electron-transfer flavoprotein] + 3 H(+)</text>
        <dbReference type="Rhea" id="RHEA:28671"/>
        <dbReference type="Rhea" id="RHEA-COMP:10685"/>
        <dbReference type="Rhea" id="RHEA-COMP:10686"/>
        <dbReference type="ChEBI" id="CHEBI:15378"/>
        <dbReference type="ChEBI" id="CHEBI:16304"/>
        <dbReference type="ChEBI" id="CHEBI:18036"/>
        <dbReference type="ChEBI" id="CHEBI:18408"/>
        <dbReference type="ChEBI" id="CHEBI:30616"/>
        <dbReference type="ChEBI" id="CHEBI:57692"/>
        <dbReference type="ChEBI" id="CHEBI:58307"/>
        <dbReference type="EC" id="2.5.1.17"/>
    </reaction>
</comment>
<organism evidence="17 18">
    <name type="scientific">Botrimarina hoheduenensis</name>
    <dbReference type="NCBI Taxonomy" id="2528000"/>
    <lineage>
        <taxon>Bacteria</taxon>
        <taxon>Pseudomonadati</taxon>
        <taxon>Planctomycetota</taxon>
        <taxon>Planctomycetia</taxon>
        <taxon>Pirellulales</taxon>
        <taxon>Lacipirellulaceae</taxon>
        <taxon>Botrimarina</taxon>
    </lineage>
</organism>
<dbReference type="EMBL" id="SJPH01000004">
    <property type="protein sequence ID" value="TWT43419.1"/>
    <property type="molecule type" value="Genomic_DNA"/>
</dbReference>
<keyword evidence="8 15" id="KW-0547">Nucleotide-binding</keyword>
<evidence type="ECO:0000256" key="7">
    <source>
        <dbReference type="ARBA" id="ARBA00022679"/>
    </source>
</evidence>
<evidence type="ECO:0000256" key="13">
    <source>
        <dbReference type="ARBA" id="ARBA00048555"/>
    </source>
</evidence>
<keyword evidence="15" id="KW-0169">Cobalamin biosynthesis</keyword>
<evidence type="ECO:0000256" key="4">
    <source>
        <dbReference type="ARBA" id="ARBA00012454"/>
    </source>
</evidence>
<evidence type="ECO:0000256" key="8">
    <source>
        <dbReference type="ARBA" id="ARBA00022741"/>
    </source>
</evidence>